<organism evidence="2 3">
    <name type="scientific">Phaedon cochleariae</name>
    <name type="common">Mustard beetle</name>
    <dbReference type="NCBI Taxonomy" id="80249"/>
    <lineage>
        <taxon>Eukaryota</taxon>
        <taxon>Metazoa</taxon>
        <taxon>Ecdysozoa</taxon>
        <taxon>Arthropoda</taxon>
        <taxon>Hexapoda</taxon>
        <taxon>Insecta</taxon>
        <taxon>Pterygota</taxon>
        <taxon>Neoptera</taxon>
        <taxon>Endopterygota</taxon>
        <taxon>Coleoptera</taxon>
        <taxon>Polyphaga</taxon>
        <taxon>Cucujiformia</taxon>
        <taxon>Chrysomeloidea</taxon>
        <taxon>Chrysomelidae</taxon>
        <taxon>Chrysomelinae</taxon>
        <taxon>Chrysomelini</taxon>
        <taxon>Phaedon</taxon>
    </lineage>
</organism>
<dbReference type="EMBL" id="OU896716">
    <property type="protein sequence ID" value="CAH1118028.1"/>
    <property type="molecule type" value="Genomic_DNA"/>
</dbReference>
<evidence type="ECO:0008006" key="4">
    <source>
        <dbReference type="Google" id="ProtNLM"/>
    </source>
</evidence>
<dbReference type="Proteomes" id="UP001153737">
    <property type="component" value="Chromosome 10"/>
</dbReference>
<protein>
    <recommendedName>
        <fullName evidence="4">Sperm-tail PG-rich repeat-containing protein 2</fullName>
    </recommendedName>
</protein>
<sequence length="546" mass="61588">MYNNAPRMGIPLKSQTPPGIGPTTYIICDERSRLKNRVPFLSTEDKTPKFIAKTFCDTFYSVPESSNIKLGSSPRNKAPRFTYSGADSPGPGAYDPEPEPPLCPEGFKRPPSRGRLYVCRVPYTLKGCGPSVPTKINENGYLLNAEGDVVAIPPTEKEGAAFYDISEKPAYLDRYKGCKWSQRTSKRSFTNPKAGPGPADYDVRLPECARDVENDKFREMARLLTFLPRFLDAQDMKLRRENLPGPGQYNIRANQEPCKMCPGIFPRPFIRGSPRFKENILENPSPDAYDVAGSARIFRTSLAPFHVSASRFSKKKTARTPGPAEYDTNRPFSEKESAIFRAPFNNSALRNTIDLKKDAAITPSPAEYSIGNGNKCKILISSVFKSKVKRFPKRCNKLNEMSPAHYNPTDSFNYTKNRQSHNILALPFNEVDRKRGFLDSLNYNNPSPADYLSQGYIDCKGHFIPITKRFVSGRDATPGPGTYWIHPYFENSVHKAFTTHNSKIKKDMVKNMLKYQAEDASEIGDPKKQRKMRWFVNEGKGYSHCV</sequence>
<dbReference type="Pfam" id="PF07004">
    <property type="entry name" value="SHIPPO-rpt"/>
    <property type="match status" value="1"/>
</dbReference>
<dbReference type="InterPro" id="IPR010736">
    <property type="entry name" value="SHIPPO-rpt"/>
</dbReference>
<dbReference type="AlphaFoldDB" id="A0A9P0DHU9"/>
<reference evidence="2" key="1">
    <citation type="submission" date="2022-01" db="EMBL/GenBank/DDBJ databases">
        <authorList>
            <person name="King R."/>
        </authorList>
    </citation>
    <scope>NUCLEOTIDE SEQUENCE</scope>
</reference>
<dbReference type="PANTHER" id="PTHR21580:SF28">
    <property type="entry name" value="BOREALIN N-TERMINAL DOMAIN-CONTAINING PROTEIN-RELATED"/>
    <property type="match status" value="1"/>
</dbReference>
<reference evidence="2" key="2">
    <citation type="submission" date="2022-10" db="EMBL/GenBank/DDBJ databases">
        <authorList>
            <consortium name="ENA_rothamsted_submissions"/>
            <consortium name="culmorum"/>
            <person name="King R."/>
        </authorList>
    </citation>
    <scope>NUCLEOTIDE SEQUENCE</scope>
</reference>
<name>A0A9P0DHU9_PHACE</name>
<keyword evidence="3" id="KW-1185">Reference proteome</keyword>
<accession>A0A9P0DHU9</accession>
<dbReference type="PANTHER" id="PTHR21580">
    <property type="entry name" value="SHIPPO-1-RELATED"/>
    <property type="match status" value="1"/>
</dbReference>
<proteinExistence type="predicted"/>
<dbReference type="OrthoDB" id="2156623at2759"/>
<evidence type="ECO:0000313" key="2">
    <source>
        <dbReference type="EMBL" id="CAH1118028.1"/>
    </source>
</evidence>
<evidence type="ECO:0000313" key="3">
    <source>
        <dbReference type="Proteomes" id="UP001153737"/>
    </source>
</evidence>
<evidence type="ECO:0000256" key="1">
    <source>
        <dbReference type="SAM" id="MobiDB-lite"/>
    </source>
</evidence>
<gene>
    <name evidence="2" type="ORF">PHAECO_LOCUS1682</name>
</gene>
<dbReference type="InterPro" id="IPR051291">
    <property type="entry name" value="CIMAP"/>
</dbReference>
<feature type="region of interest" description="Disordered" evidence="1">
    <location>
        <begin position="69"/>
        <end position="93"/>
    </location>
</feature>